<name>A0A9R1V2L9_LACSA</name>
<protein>
    <submittedName>
        <fullName evidence="2">Uncharacterized protein</fullName>
    </submittedName>
</protein>
<dbReference type="AlphaFoldDB" id="A0A9R1V2L9"/>
<sequence>MFSYCRFIGFAINKNLQQSAARVHVYPSNFFSTLPAHPNHKDSNLVDDIRPTGSGLGLGSETGADFDRVNVVKSTATPSSSTYERRENESFVAETAKQGVAKALETGLEIGEMAKKTLDNMWDITKDTTNMVKEAVTSDPEEKNDVPPTDQFVDDLRKRADGYDLKKKG</sequence>
<feature type="region of interest" description="Disordered" evidence="1">
    <location>
        <begin position="135"/>
        <end position="169"/>
    </location>
</feature>
<comment type="caution">
    <text evidence="2">The sequence shown here is derived from an EMBL/GenBank/DDBJ whole genome shotgun (WGS) entry which is preliminary data.</text>
</comment>
<evidence type="ECO:0000313" key="2">
    <source>
        <dbReference type="EMBL" id="KAJ0197168.1"/>
    </source>
</evidence>
<reference evidence="2 3" key="1">
    <citation type="journal article" date="2017" name="Nat. Commun.">
        <title>Genome assembly with in vitro proximity ligation data and whole-genome triplication in lettuce.</title>
        <authorList>
            <person name="Reyes-Chin-Wo S."/>
            <person name="Wang Z."/>
            <person name="Yang X."/>
            <person name="Kozik A."/>
            <person name="Arikit S."/>
            <person name="Song C."/>
            <person name="Xia L."/>
            <person name="Froenicke L."/>
            <person name="Lavelle D.O."/>
            <person name="Truco M.J."/>
            <person name="Xia R."/>
            <person name="Zhu S."/>
            <person name="Xu C."/>
            <person name="Xu H."/>
            <person name="Xu X."/>
            <person name="Cox K."/>
            <person name="Korf I."/>
            <person name="Meyers B.C."/>
            <person name="Michelmore R.W."/>
        </authorList>
    </citation>
    <scope>NUCLEOTIDE SEQUENCE [LARGE SCALE GENOMIC DNA]</scope>
    <source>
        <strain evidence="3">cv. Salinas</strain>
        <tissue evidence="2">Seedlings</tissue>
    </source>
</reference>
<dbReference type="Proteomes" id="UP000235145">
    <property type="component" value="Unassembled WGS sequence"/>
</dbReference>
<gene>
    <name evidence="2" type="ORF">LSAT_V11C700383380</name>
</gene>
<organism evidence="2 3">
    <name type="scientific">Lactuca sativa</name>
    <name type="common">Garden lettuce</name>
    <dbReference type="NCBI Taxonomy" id="4236"/>
    <lineage>
        <taxon>Eukaryota</taxon>
        <taxon>Viridiplantae</taxon>
        <taxon>Streptophyta</taxon>
        <taxon>Embryophyta</taxon>
        <taxon>Tracheophyta</taxon>
        <taxon>Spermatophyta</taxon>
        <taxon>Magnoliopsida</taxon>
        <taxon>eudicotyledons</taxon>
        <taxon>Gunneridae</taxon>
        <taxon>Pentapetalae</taxon>
        <taxon>asterids</taxon>
        <taxon>campanulids</taxon>
        <taxon>Asterales</taxon>
        <taxon>Asteraceae</taxon>
        <taxon>Cichorioideae</taxon>
        <taxon>Cichorieae</taxon>
        <taxon>Lactucinae</taxon>
        <taxon>Lactuca</taxon>
    </lineage>
</organism>
<dbReference type="OrthoDB" id="756017at2759"/>
<feature type="compositionally biased region" description="Basic and acidic residues" evidence="1">
    <location>
        <begin position="154"/>
        <end position="169"/>
    </location>
</feature>
<dbReference type="Gramene" id="rna-gnl|WGS:NBSK|LSAT_7X103961_mrna">
    <property type="protein sequence ID" value="cds-PLY95811.1"/>
    <property type="gene ID" value="gene-LSAT_7X103961"/>
</dbReference>
<proteinExistence type="predicted"/>
<keyword evidence="3" id="KW-1185">Reference proteome</keyword>
<evidence type="ECO:0000256" key="1">
    <source>
        <dbReference type="SAM" id="MobiDB-lite"/>
    </source>
</evidence>
<dbReference type="EMBL" id="NBSK02000007">
    <property type="protein sequence ID" value="KAJ0197168.1"/>
    <property type="molecule type" value="Genomic_DNA"/>
</dbReference>
<evidence type="ECO:0000313" key="3">
    <source>
        <dbReference type="Proteomes" id="UP000235145"/>
    </source>
</evidence>
<accession>A0A9R1V2L9</accession>